<keyword evidence="3" id="KW-0804">Transcription</keyword>
<evidence type="ECO:0000256" key="1">
    <source>
        <dbReference type="ARBA" id="ARBA00023015"/>
    </source>
</evidence>
<feature type="domain" description="HTH merR-type" evidence="5">
    <location>
        <begin position="1"/>
        <end position="70"/>
    </location>
</feature>
<dbReference type="RefSeq" id="WP_195171119.1">
    <property type="nucleotide sequence ID" value="NZ_CP062983.1"/>
</dbReference>
<evidence type="ECO:0000313" key="7">
    <source>
        <dbReference type="Proteomes" id="UP000594468"/>
    </source>
</evidence>
<evidence type="ECO:0000256" key="4">
    <source>
        <dbReference type="SAM" id="Coils"/>
    </source>
</evidence>
<evidence type="ECO:0000259" key="5">
    <source>
        <dbReference type="PROSITE" id="PS50937"/>
    </source>
</evidence>
<dbReference type="PANTHER" id="PTHR30204:SF94">
    <property type="entry name" value="HEAVY METAL-DEPENDENT TRANSCRIPTIONAL REGULATOR HI_0293-RELATED"/>
    <property type="match status" value="1"/>
</dbReference>
<gene>
    <name evidence="6" type="ORF">G4Y79_01350</name>
</gene>
<dbReference type="AlphaFoldDB" id="A0A7S8E9U7"/>
<dbReference type="GO" id="GO:0003700">
    <property type="term" value="F:DNA-binding transcription factor activity"/>
    <property type="evidence" value="ECO:0007669"/>
    <property type="project" value="InterPro"/>
</dbReference>
<dbReference type="InterPro" id="IPR000551">
    <property type="entry name" value="MerR-type_HTH_dom"/>
</dbReference>
<dbReference type="Proteomes" id="UP000594468">
    <property type="component" value="Chromosome"/>
</dbReference>
<evidence type="ECO:0000256" key="3">
    <source>
        <dbReference type="ARBA" id="ARBA00023163"/>
    </source>
</evidence>
<dbReference type="PRINTS" id="PR00040">
    <property type="entry name" value="HTHMERR"/>
</dbReference>
<sequence length="142" mass="16696">MLKIGDLSEQTGVSTEAIRYYERIGLIPEPQRADNGYRVYTQSDVERLNFVRRARALDIALDEIDEILAFRERNEPPCSHVMMVMERRIEEIENRIRDLQRVRDEIKRLHEAGKQLPEDVQMKTCVCHLIQTGIQEKAENDE</sequence>
<protein>
    <submittedName>
        <fullName evidence="6">Heavy metal-responsive transcriptional regulator</fullName>
    </submittedName>
</protein>
<dbReference type="PROSITE" id="PS00552">
    <property type="entry name" value="HTH_MERR_1"/>
    <property type="match status" value="1"/>
</dbReference>
<evidence type="ECO:0000313" key="6">
    <source>
        <dbReference type="EMBL" id="QPC83050.1"/>
    </source>
</evidence>
<reference evidence="6 7" key="1">
    <citation type="submission" date="2020-02" db="EMBL/GenBank/DDBJ databases">
        <authorList>
            <person name="Zheng R.K."/>
            <person name="Sun C.M."/>
        </authorList>
    </citation>
    <scope>NUCLEOTIDE SEQUENCE [LARGE SCALE GENOMIC DNA]</scope>
    <source>
        <strain evidence="7">rifampicinis</strain>
    </source>
</reference>
<dbReference type="Gene3D" id="1.10.1660.10">
    <property type="match status" value="1"/>
</dbReference>
<keyword evidence="1" id="KW-0805">Transcription regulation</keyword>
<evidence type="ECO:0000256" key="2">
    <source>
        <dbReference type="ARBA" id="ARBA00023125"/>
    </source>
</evidence>
<keyword evidence="2" id="KW-0238">DNA-binding</keyword>
<dbReference type="InterPro" id="IPR047057">
    <property type="entry name" value="MerR_fam"/>
</dbReference>
<dbReference type="CDD" id="cd04770">
    <property type="entry name" value="HTH_HMRTR"/>
    <property type="match status" value="1"/>
</dbReference>
<proteinExistence type="predicted"/>
<organism evidence="6 7">
    <name type="scientific">Phototrophicus methaneseepsis</name>
    <dbReference type="NCBI Taxonomy" id="2710758"/>
    <lineage>
        <taxon>Bacteria</taxon>
        <taxon>Bacillati</taxon>
        <taxon>Chloroflexota</taxon>
        <taxon>Candidatus Thermofontia</taxon>
        <taxon>Phototrophicales</taxon>
        <taxon>Phototrophicaceae</taxon>
        <taxon>Phototrophicus</taxon>
    </lineage>
</organism>
<dbReference type="SUPFAM" id="SSF46955">
    <property type="entry name" value="Putative DNA-binding domain"/>
    <property type="match status" value="1"/>
</dbReference>
<keyword evidence="4" id="KW-0175">Coiled coil</keyword>
<dbReference type="Pfam" id="PF13411">
    <property type="entry name" value="MerR_1"/>
    <property type="match status" value="1"/>
</dbReference>
<keyword evidence="7" id="KW-1185">Reference proteome</keyword>
<dbReference type="InterPro" id="IPR009061">
    <property type="entry name" value="DNA-bd_dom_put_sf"/>
</dbReference>
<dbReference type="PROSITE" id="PS50937">
    <property type="entry name" value="HTH_MERR_2"/>
    <property type="match status" value="1"/>
</dbReference>
<dbReference type="KEGG" id="pmet:G4Y79_01350"/>
<accession>A0A7S8E9U7</accession>
<dbReference type="GO" id="GO:0003677">
    <property type="term" value="F:DNA binding"/>
    <property type="evidence" value="ECO:0007669"/>
    <property type="project" value="UniProtKB-KW"/>
</dbReference>
<feature type="coiled-coil region" evidence="4">
    <location>
        <begin position="82"/>
        <end position="112"/>
    </location>
</feature>
<dbReference type="SMART" id="SM00422">
    <property type="entry name" value="HTH_MERR"/>
    <property type="match status" value="1"/>
</dbReference>
<dbReference type="EMBL" id="CP062983">
    <property type="protein sequence ID" value="QPC83050.1"/>
    <property type="molecule type" value="Genomic_DNA"/>
</dbReference>
<dbReference type="PANTHER" id="PTHR30204">
    <property type="entry name" value="REDOX-CYCLING DRUG-SENSING TRANSCRIPTIONAL ACTIVATOR SOXR"/>
    <property type="match status" value="1"/>
</dbReference>
<name>A0A7S8E9U7_9CHLR</name>